<evidence type="ECO:0000259" key="2">
    <source>
        <dbReference type="Pfam" id="PF00078"/>
    </source>
</evidence>
<reference evidence="5" key="2">
    <citation type="submission" date="2022-01" db="EMBL/GenBank/DDBJ databases">
        <authorList>
            <person name="Yamashiro T."/>
            <person name="Shiraishi A."/>
            <person name="Satake H."/>
            <person name="Nakayama K."/>
        </authorList>
    </citation>
    <scope>NUCLEOTIDE SEQUENCE</scope>
</reference>
<dbReference type="PANTHER" id="PTHR46890">
    <property type="entry name" value="NON-LTR RETROLELEMENT REVERSE TRANSCRIPTASE-LIKE PROTEIN-RELATED"/>
    <property type="match status" value="1"/>
</dbReference>
<feature type="region of interest" description="Disordered" evidence="1">
    <location>
        <begin position="19"/>
        <end position="71"/>
    </location>
</feature>
<dbReference type="InterPro" id="IPR025558">
    <property type="entry name" value="DUF4283"/>
</dbReference>
<feature type="region of interest" description="Disordered" evidence="1">
    <location>
        <begin position="83"/>
        <end position="107"/>
    </location>
</feature>
<dbReference type="InterPro" id="IPR000477">
    <property type="entry name" value="RT_dom"/>
</dbReference>
<dbReference type="Pfam" id="PF13966">
    <property type="entry name" value="zf-RVT"/>
    <property type="match status" value="1"/>
</dbReference>
<dbReference type="EMBL" id="BQNB010020235">
    <property type="protein sequence ID" value="GJT93774.1"/>
    <property type="molecule type" value="Genomic_DNA"/>
</dbReference>
<protein>
    <recommendedName>
        <fullName evidence="7">Reverse transcriptase domain-containing protein</fullName>
    </recommendedName>
</protein>
<dbReference type="Proteomes" id="UP001151760">
    <property type="component" value="Unassembled WGS sequence"/>
</dbReference>
<organism evidence="5 6">
    <name type="scientific">Tanacetum coccineum</name>
    <dbReference type="NCBI Taxonomy" id="301880"/>
    <lineage>
        <taxon>Eukaryota</taxon>
        <taxon>Viridiplantae</taxon>
        <taxon>Streptophyta</taxon>
        <taxon>Embryophyta</taxon>
        <taxon>Tracheophyta</taxon>
        <taxon>Spermatophyta</taxon>
        <taxon>Magnoliopsida</taxon>
        <taxon>eudicotyledons</taxon>
        <taxon>Gunneridae</taxon>
        <taxon>Pentapetalae</taxon>
        <taxon>asterids</taxon>
        <taxon>campanulids</taxon>
        <taxon>Asterales</taxon>
        <taxon>Asteraceae</taxon>
        <taxon>Asteroideae</taxon>
        <taxon>Anthemideae</taxon>
        <taxon>Anthemidinae</taxon>
        <taxon>Tanacetum</taxon>
    </lineage>
</organism>
<dbReference type="PANTHER" id="PTHR46890:SF1">
    <property type="entry name" value="REVERSE TRANSCRIPTASE DOMAIN-CONTAINING PROTEIN"/>
    <property type="match status" value="1"/>
</dbReference>
<dbReference type="InterPro" id="IPR026960">
    <property type="entry name" value="RVT-Znf"/>
</dbReference>
<feature type="domain" description="Reverse transcriptase zinc-binding" evidence="3">
    <location>
        <begin position="1217"/>
        <end position="1285"/>
    </location>
</feature>
<dbReference type="Pfam" id="PF00078">
    <property type="entry name" value="RVT_1"/>
    <property type="match status" value="1"/>
</dbReference>
<evidence type="ECO:0000313" key="6">
    <source>
        <dbReference type="Proteomes" id="UP001151760"/>
    </source>
</evidence>
<dbReference type="Pfam" id="PF14111">
    <property type="entry name" value="DUF4283"/>
    <property type="match status" value="1"/>
</dbReference>
<evidence type="ECO:0000259" key="3">
    <source>
        <dbReference type="Pfam" id="PF13966"/>
    </source>
</evidence>
<reference evidence="5" key="1">
    <citation type="journal article" date="2022" name="Int. J. Mol. Sci.">
        <title>Draft Genome of Tanacetum Coccineum: Genomic Comparison of Closely Related Tanacetum-Family Plants.</title>
        <authorList>
            <person name="Yamashiro T."/>
            <person name="Shiraishi A."/>
            <person name="Nakayama K."/>
            <person name="Satake H."/>
        </authorList>
    </citation>
    <scope>NUCLEOTIDE SEQUENCE</scope>
</reference>
<keyword evidence="6" id="KW-1185">Reference proteome</keyword>
<feature type="domain" description="DUF4283" evidence="4">
    <location>
        <begin position="349"/>
        <end position="386"/>
    </location>
</feature>
<accession>A0ABQ5I120</accession>
<feature type="domain" description="Reverse transcriptase" evidence="2">
    <location>
        <begin position="1057"/>
        <end position="1151"/>
    </location>
</feature>
<sequence>MPLESPKPPDPILKEFHTLTGMTSEDIHHKPFCPSDEIRPPKSRGRPKGVKNRPKGVKIKVQSPGSASSGAGAILKRVRNSKIIGKGRSRSESSHVDVTNGKRSNSSNIPVDDVLTKVLDRIAYDKSISEQMVFSEGVKDSMKVSSNAVKINCDVNHSGKQMVNAQNDGSFINDPIRTINDENVKQGVRSDKVVSSEEFNMVDGLFSTNVASGHNMADVEHVVDPSTINVENEVHGSGIGEAGFVFGDSQKSKGILKKPSVGLTSIHFGPRLFNKVNSSSVWNASNKGVNVFKYAGALNIESFAEKMKKGVEERELQMNFAPQFVSKQENGSRRIDISVEDIEVDIKDWVYYFKFKSEEGMKAVFESGPWMVNNVPLVLNVWEPGIWLEKVEPSLIPIWVCAYNIPMELCNGNGKLDFARVLVEVVADDELPNTLEIAYPQLGNRSARVGKLEVKYQWKPPLCSHCKTFVHPTSACKARPRTEEEIAAKELKAASKGEVLVTKISNVEDKDDDGFVIVGRKNRPVVNKGNANQSNDMNKNSSSIYFQNRGAQRFGRQNFGSMKQSFSRQGPNQQVVQQNKNVKFVPKASLVQKPELYSKYNSDYRPKVLVKGSGSNSSIGALVEDVPVTNSFHVLGNCDMVDKQNALDASESAEYEDVIWPKLKMEVENLMKSGKYPSAKVKMGWSLSQLDYFYKNCEKFGMEPYSDEDVGILSSGRNSLWKDLCIYSIMVKDMPWLLMGDFNVIKDPNESFAGSSKFSYGMEDFRECLSNIEVDDILIFLMKILSSCLLLLRTKPAVLSIPNVQGAKHKPFKFANFLASKAEFLLLVRKVWDEKIIGYSMFSVVSKLKRLKKPLIKLKFAHGDLTVKVKKLKEELCRVQAEMVNDPHNKELRFEEITYLKAYNSIVKDEELFLKQRSKISWLSEGDYNTRYFHNAMKERRNRNRIEYVEDVNRVPFVGDQVGDQFVHHFGNVLGRCSVVQPISDPDHLFTNKLSIDRIKSPGPDGFSAKFFKALLSIVGSEVCQAVKDLFSNGKLLKEVNATIIALVPKCQSPSKVSDYRPIACCNVLYKCISKVIANRLKGVLNSLVNDRQSAFIPTRQISDNILLTQELLRNYHRNIGPSKVVFKINIQKAYDSLYVSVLKSALEEFSGVSGLMPSMEKSKFISKRDIYEAGLSLSCKVADIVRNGEWIWPNSWYVKFLFLTHLPPLQFRDKVDTVLWKDKSGKNILRHAFITWLAINRKVKTQDSVALWQNIDNLKCSLCQLVQDSHSLLFIGCEFSSKVWLYFKDKMKLEFAPNQQERTLRLFQDKFSSVDVVCGIVREHVRLRLLSSKIRRSKQSPEATNIWKFHVMDRDVECAHVNMKLIKGEKSMEGQNQCLEIWLFDNWLKSMWVKNDVIMIDSGLDSFFVSWSSGNFRGGWCLEAISVSFVLDDHVDCCFPDKEYLEEHGEWVVFLYSADKKCLEKLLCWSFWFGLIDLIKDYGLVGGPVHYGRVYCYRSYGPV</sequence>
<evidence type="ECO:0000259" key="4">
    <source>
        <dbReference type="Pfam" id="PF14111"/>
    </source>
</evidence>
<evidence type="ECO:0008006" key="7">
    <source>
        <dbReference type="Google" id="ProtNLM"/>
    </source>
</evidence>
<evidence type="ECO:0000313" key="5">
    <source>
        <dbReference type="EMBL" id="GJT93774.1"/>
    </source>
</evidence>
<gene>
    <name evidence="5" type="ORF">Tco_1082619</name>
</gene>
<comment type="caution">
    <text evidence="5">The sequence shown here is derived from an EMBL/GenBank/DDBJ whole genome shotgun (WGS) entry which is preliminary data.</text>
</comment>
<evidence type="ECO:0000256" key="1">
    <source>
        <dbReference type="SAM" id="MobiDB-lite"/>
    </source>
</evidence>
<proteinExistence type="predicted"/>
<name>A0ABQ5I120_9ASTR</name>
<dbReference type="InterPro" id="IPR052343">
    <property type="entry name" value="Retrotransposon-Effector_Assoc"/>
</dbReference>
<feature type="compositionally biased region" description="Basic residues" evidence="1">
    <location>
        <begin position="41"/>
        <end position="58"/>
    </location>
</feature>